<organism evidence="2 3">
    <name type="scientific">Daedalea quercina L-15889</name>
    <dbReference type="NCBI Taxonomy" id="1314783"/>
    <lineage>
        <taxon>Eukaryota</taxon>
        <taxon>Fungi</taxon>
        <taxon>Dikarya</taxon>
        <taxon>Basidiomycota</taxon>
        <taxon>Agaricomycotina</taxon>
        <taxon>Agaricomycetes</taxon>
        <taxon>Polyporales</taxon>
        <taxon>Fomitopsis</taxon>
    </lineage>
</organism>
<dbReference type="AlphaFoldDB" id="A0A165PLH8"/>
<evidence type="ECO:0000256" key="1">
    <source>
        <dbReference type="SAM" id="MobiDB-lite"/>
    </source>
</evidence>
<name>A0A165PLH8_9APHY</name>
<proteinExistence type="predicted"/>
<dbReference type="EMBL" id="KV429067">
    <property type="protein sequence ID" value="KZT68352.1"/>
    <property type="molecule type" value="Genomic_DNA"/>
</dbReference>
<evidence type="ECO:0000313" key="2">
    <source>
        <dbReference type="EMBL" id="KZT68352.1"/>
    </source>
</evidence>
<feature type="region of interest" description="Disordered" evidence="1">
    <location>
        <begin position="35"/>
        <end position="62"/>
    </location>
</feature>
<evidence type="ECO:0000313" key="3">
    <source>
        <dbReference type="Proteomes" id="UP000076727"/>
    </source>
</evidence>
<keyword evidence="3" id="KW-1185">Reference proteome</keyword>
<dbReference type="Proteomes" id="UP000076727">
    <property type="component" value="Unassembled WGS sequence"/>
</dbReference>
<sequence>MPSPSDIPHPDQTFVVLMQCDATDGYVATNWPFPQAIPNRSLAPPKNIDSRPPTTTSDAPVLGSGPIWGSRESIAASHAAHQSHEAMSDAHLGAQAGGDVPALATYPSDYGDYYSTSAPPGSAQGVSTRPSSERAAEVACWLPQSPYFAFAHSSAGSHAGAQADAAWLRGQQFAQGFTHAEWICTYVPSISD</sequence>
<reference evidence="2 3" key="1">
    <citation type="journal article" date="2016" name="Mol. Biol. Evol.">
        <title>Comparative Genomics of Early-Diverging Mushroom-Forming Fungi Provides Insights into the Origins of Lignocellulose Decay Capabilities.</title>
        <authorList>
            <person name="Nagy L.G."/>
            <person name="Riley R."/>
            <person name="Tritt A."/>
            <person name="Adam C."/>
            <person name="Daum C."/>
            <person name="Floudas D."/>
            <person name="Sun H."/>
            <person name="Yadav J.S."/>
            <person name="Pangilinan J."/>
            <person name="Larsson K.H."/>
            <person name="Matsuura K."/>
            <person name="Barry K."/>
            <person name="Labutti K."/>
            <person name="Kuo R."/>
            <person name="Ohm R.A."/>
            <person name="Bhattacharya S.S."/>
            <person name="Shirouzu T."/>
            <person name="Yoshinaga Y."/>
            <person name="Martin F.M."/>
            <person name="Grigoriev I.V."/>
            <person name="Hibbett D.S."/>
        </authorList>
    </citation>
    <scope>NUCLEOTIDE SEQUENCE [LARGE SCALE GENOMIC DNA]</scope>
    <source>
        <strain evidence="2 3">L-15889</strain>
    </source>
</reference>
<accession>A0A165PLH8</accession>
<gene>
    <name evidence="2" type="ORF">DAEQUDRAFT_766352</name>
</gene>
<protein>
    <submittedName>
        <fullName evidence="2">Uncharacterized protein</fullName>
    </submittedName>
</protein>